<dbReference type="Proteomes" id="UP000481852">
    <property type="component" value="Unassembled WGS sequence"/>
</dbReference>
<protein>
    <submittedName>
        <fullName evidence="1">Uncharacterized protein</fullName>
    </submittedName>
</protein>
<name>A0A6L5X1Z0_9FIRM</name>
<reference evidence="1 2" key="1">
    <citation type="submission" date="2019-08" db="EMBL/GenBank/DDBJ databases">
        <title>In-depth cultivation of the pig gut microbiome towards novel bacterial diversity and tailored functional studies.</title>
        <authorList>
            <person name="Wylensek D."/>
            <person name="Hitch T.C.A."/>
            <person name="Clavel T."/>
        </authorList>
    </citation>
    <scope>NUCLEOTIDE SEQUENCE [LARGE SCALE GENOMIC DNA]</scope>
    <source>
        <strain evidence="1 2">Oil+RF-744-WCA-WT-11</strain>
    </source>
</reference>
<dbReference type="EMBL" id="VULZ01000003">
    <property type="protein sequence ID" value="MSS14361.1"/>
    <property type="molecule type" value="Genomic_DNA"/>
</dbReference>
<accession>A0A6L5X1Z0</accession>
<dbReference type="AlphaFoldDB" id="A0A6L5X1Z0"/>
<dbReference type="RefSeq" id="WP_154523926.1">
    <property type="nucleotide sequence ID" value="NZ_VULZ01000003.1"/>
</dbReference>
<proteinExistence type="predicted"/>
<organism evidence="1 2">
    <name type="scientific">Porcincola intestinalis</name>
    <dbReference type="NCBI Taxonomy" id="2606632"/>
    <lineage>
        <taxon>Bacteria</taxon>
        <taxon>Bacillati</taxon>
        <taxon>Bacillota</taxon>
        <taxon>Clostridia</taxon>
        <taxon>Lachnospirales</taxon>
        <taxon>Lachnospiraceae</taxon>
        <taxon>Porcincola</taxon>
    </lineage>
</organism>
<keyword evidence="2" id="KW-1185">Reference proteome</keyword>
<sequence>MNKTLLCNLDLLRRKFGGLSEDQNKAIEEFRDTFLRMLDGFLDRQKNQVIFFSRDQNSLNNAQEAFDSAHPLYGYSTREQVKNLLQEGENSEYLIVSNKDVDFQMAVRFRVLLVIPLWIPHEDRAEHYGITVDLPEQLFQFVQVLNNHNFWYSTCLIDEHSVVLSLMDARYKKYAWTTNEQAMMQNFEHLLKQGRSRSYYKILLYHFLSGMTNTDLFDDIELFGMIPSSDCTLNPDMFDFMQQIRYIKGKRLPHNKMQCDNLLIRAFPKEKAHETDSSIRAQKGPEVEFSTLYLNEEFADKIQRLRKAGRFNVCIFDDYMTFGNSFNAVRNILTHLGANKIVFVSLGNFGRPFERWDYDIQGNVFDIGYNYRLISKTQLQLDYNYRAKEEVAALYEIYNGE</sequence>
<comment type="caution">
    <text evidence="1">The sequence shown here is derived from an EMBL/GenBank/DDBJ whole genome shotgun (WGS) entry which is preliminary data.</text>
</comment>
<evidence type="ECO:0000313" key="2">
    <source>
        <dbReference type="Proteomes" id="UP000481852"/>
    </source>
</evidence>
<gene>
    <name evidence="1" type="ORF">FYJ35_04780</name>
</gene>
<evidence type="ECO:0000313" key="1">
    <source>
        <dbReference type="EMBL" id="MSS14361.1"/>
    </source>
</evidence>